<evidence type="ECO:0000256" key="5">
    <source>
        <dbReference type="SAM" id="MobiDB-lite"/>
    </source>
</evidence>
<dbReference type="InterPro" id="IPR029063">
    <property type="entry name" value="SAM-dependent_MTases_sf"/>
</dbReference>
<feature type="region of interest" description="Disordered" evidence="5">
    <location>
        <begin position="638"/>
        <end position="659"/>
    </location>
</feature>
<feature type="domain" description="Rhodanese" evidence="7">
    <location>
        <begin position="409"/>
        <end position="505"/>
    </location>
</feature>
<feature type="signal peptide" evidence="6">
    <location>
        <begin position="1"/>
        <end position="22"/>
    </location>
</feature>
<dbReference type="CDD" id="cd02440">
    <property type="entry name" value="AdoMet_MTases"/>
    <property type="match status" value="1"/>
</dbReference>
<feature type="chain" id="PRO_5005190106" description="Rhodanese domain-containing protein" evidence="6">
    <location>
        <begin position="23"/>
        <end position="998"/>
    </location>
</feature>
<dbReference type="PROSITE" id="PS51682">
    <property type="entry name" value="SAM_OMT_I"/>
    <property type="match status" value="1"/>
</dbReference>
<evidence type="ECO:0000256" key="6">
    <source>
        <dbReference type="SAM" id="SignalP"/>
    </source>
</evidence>
<feature type="compositionally biased region" description="Basic and acidic residues" evidence="5">
    <location>
        <begin position="898"/>
        <end position="918"/>
    </location>
</feature>
<keyword evidence="6" id="KW-0732">Signal</keyword>
<feature type="region of interest" description="Disordered" evidence="5">
    <location>
        <begin position="813"/>
        <end position="839"/>
    </location>
</feature>
<dbReference type="PROSITE" id="PS50206">
    <property type="entry name" value="RHODANESE_3"/>
    <property type="match status" value="1"/>
</dbReference>
<name>A0A0G4GFL5_9ALVE</name>
<dbReference type="SUPFAM" id="SSF52821">
    <property type="entry name" value="Rhodanese/Cell cycle control phosphatase"/>
    <property type="match status" value="1"/>
</dbReference>
<dbReference type="SUPFAM" id="SSF53335">
    <property type="entry name" value="S-adenosyl-L-methionine-dependent methyltransferases"/>
    <property type="match status" value="1"/>
</dbReference>
<comment type="similarity">
    <text evidence="4">Belongs to the class I-like SAM-binding methyltransferase superfamily. Cation-dependent O-methyltransferase family.</text>
</comment>
<dbReference type="Gene3D" id="3.40.50.150">
    <property type="entry name" value="Vaccinia Virus protein VP39"/>
    <property type="match status" value="1"/>
</dbReference>
<dbReference type="InterPro" id="IPR022111">
    <property type="entry name" value="Rhodanese_C"/>
</dbReference>
<feature type="compositionally biased region" description="Low complexity" evidence="5">
    <location>
        <begin position="344"/>
        <end position="360"/>
    </location>
</feature>
<evidence type="ECO:0000313" key="8">
    <source>
        <dbReference type="EMBL" id="CEM28091.1"/>
    </source>
</evidence>
<dbReference type="Pfam" id="PF17773">
    <property type="entry name" value="UPF0176_N"/>
    <property type="match status" value="1"/>
</dbReference>
<dbReference type="InterPro" id="IPR002935">
    <property type="entry name" value="SAM_O-MeTrfase"/>
</dbReference>
<organism evidence="8">
    <name type="scientific">Chromera velia CCMP2878</name>
    <dbReference type="NCBI Taxonomy" id="1169474"/>
    <lineage>
        <taxon>Eukaryota</taxon>
        <taxon>Sar</taxon>
        <taxon>Alveolata</taxon>
        <taxon>Colpodellida</taxon>
        <taxon>Chromeraceae</taxon>
        <taxon>Chromera</taxon>
    </lineage>
</organism>
<accession>A0A0G4GFL5</accession>
<feature type="region of interest" description="Disordered" evidence="5">
    <location>
        <begin position="379"/>
        <end position="398"/>
    </location>
</feature>
<dbReference type="EMBL" id="CDMZ01001148">
    <property type="protein sequence ID" value="CEM28091.1"/>
    <property type="molecule type" value="Genomic_DNA"/>
</dbReference>
<evidence type="ECO:0000256" key="4">
    <source>
        <dbReference type="ARBA" id="ARBA00023453"/>
    </source>
</evidence>
<reference evidence="8" key="1">
    <citation type="submission" date="2014-11" db="EMBL/GenBank/DDBJ databases">
        <authorList>
            <person name="Otto D Thomas"/>
            <person name="Naeem Raeece"/>
        </authorList>
    </citation>
    <scope>NUCLEOTIDE SEQUENCE</scope>
</reference>
<dbReference type="Pfam" id="PF01596">
    <property type="entry name" value="Methyltransf_3"/>
    <property type="match status" value="3"/>
</dbReference>
<dbReference type="Gene3D" id="3.30.70.100">
    <property type="match status" value="1"/>
</dbReference>
<keyword evidence="2" id="KW-0808">Transferase</keyword>
<dbReference type="AlphaFoldDB" id="A0A0G4GFL5"/>
<dbReference type="GO" id="GO:0032259">
    <property type="term" value="P:methylation"/>
    <property type="evidence" value="ECO:0007669"/>
    <property type="project" value="UniProtKB-KW"/>
</dbReference>
<dbReference type="InterPro" id="IPR001763">
    <property type="entry name" value="Rhodanese-like_dom"/>
</dbReference>
<proteinExistence type="inferred from homology"/>
<feature type="region of interest" description="Disordered" evidence="5">
    <location>
        <begin position="315"/>
        <end position="370"/>
    </location>
</feature>
<keyword evidence="1" id="KW-0489">Methyltransferase</keyword>
<dbReference type="VEuPathDB" id="CryptoDB:Cvel_4615"/>
<dbReference type="PANTHER" id="PTHR43846:SF1">
    <property type="entry name" value="TRNA URIDINE(34) HYDROXYLASE"/>
    <property type="match status" value="1"/>
</dbReference>
<sequence length="998" mass="109131">MINWKLLGLTAQGCLLIALTVSTKTSSFVRPPSPPSLVRLNRDRLSSLATAGQTAEAFDVHTVNDLDGQGGTVGSSGFLNRPQGKSKEVDRGAIAEVQRLLKEGELLKVTAAVTDALKDHFRLGSRGRKTRLFLSETELSDPTALNEKLVEAFPFLRGIEGGFFLYGTWETGDGFIQKEDAQFAFDPEQSAKSAVETIRQSGREKRLSLIVRPNESEWPPPLPQYLRDMPDPHESSTMVLISFYKFFKVEDPFVFSDILRRLWTPLKALGRVYVAPEGINAQMAIPGNVLDRFKEATWSLAELKGMRINEDVTVSSDEYWGPTERPPGEDGDEATAGHLPPSSPSSSVGGPGSVGFPVPGRTSAPFDRLKVKPREQIVADGLGEKPLKAPGDTEDDLDPAEWHERLERPPSGQIILDCRNIYESEVGRFEGSLPLNTTFFRESWGVLEEVLEETDKDAPVLMYCTGGIRCAKASAYLKERLGFRDVRALRGGVINYSRFIREEAERARDRGDMNEEERTPPESKFVGVNYVFDNRMGQRITSDDITTCDLCGAPCSSLTNCGFEKCHVRFVQCERCHTEYAGCCSRGCQRSAAAEAEEAALRQLPRGSPSLPGNFYRTRGGEAKALPRGVSLIVPSGTLEGKAKGEEGGNDETQIPSWDEQNGASETAWLNPPFQSARLNRMFDDVLDRYHVYASDHSSAEPPLLRELREATETDEDGNGLAGGAHMISGPLQGRFLSLLSKLLKPKNILELGTFTGYSALCLSEGLAEGGRLVTVEKDPRAAAVARCFIDKAGLSSCVDLVEADGLEALTSPSLSPRITGGGTGEEGETESAFETGGVGGTRSGFGGFDLVFVDADKKRYGAYFDTLLERNLLRKGGLVLFDNTLFRGMVLDADSSSNEKADGSGEKATREEGREQDEGGMSNGQGEREEGQGQGQHVQGGARARKREARLQNLALSLASFNEKIKKDPRVETVLLPLRDGLTAVRRKEADRKKEFV</sequence>
<evidence type="ECO:0000259" key="7">
    <source>
        <dbReference type="PROSITE" id="PS50206"/>
    </source>
</evidence>
<dbReference type="Pfam" id="PF00581">
    <property type="entry name" value="Rhodanese"/>
    <property type="match status" value="1"/>
</dbReference>
<dbReference type="SMART" id="SM00450">
    <property type="entry name" value="RHOD"/>
    <property type="match status" value="1"/>
</dbReference>
<dbReference type="GO" id="GO:0008171">
    <property type="term" value="F:O-methyltransferase activity"/>
    <property type="evidence" value="ECO:0007669"/>
    <property type="project" value="InterPro"/>
</dbReference>
<dbReference type="PANTHER" id="PTHR43846">
    <property type="entry name" value="UPF0176 PROTEIN YCEA"/>
    <property type="match status" value="1"/>
</dbReference>
<feature type="region of interest" description="Disordered" evidence="5">
    <location>
        <begin position="896"/>
        <end position="947"/>
    </location>
</feature>
<keyword evidence="3" id="KW-0949">S-adenosyl-L-methionine</keyword>
<dbReference type="Pfam" id="PF12368">
    <property type="entry name" value="Rhodanese_C"/>
    <property type="match status" value="1"/>
</dbReference>
<evidence type="ECO:0000256" key="2">
    <source>
        <dbReference type="ARBA" id="ARBA00022679"/>
    </source>
</evidence>
<protein>
    <recommendedName>
        <fullName evidence="7">Rhodanese domain-containing protein</fullName>
    </recommendedName>
</protein>
<evidence type="ECO:0000256" key="1">
    <source>
        <dbReference type="ARBA" id="ARBA00022603"/>
    </source>
</evidence>
<dbReference type="InterPro" id="IPR036873">
    <property type="entry name" value="Rhodanese-like_dom_sf"/>
</dbReference>
<dbReference type="Gene3D" id="3.40.250.10">
    <property type="entry name" value="Rhodanese-like domain"/>
    <property type="match status" value="1"/>
</dbReference>
<evidence type="ECO:0000256" key="3">
    <source>
        <dbReference type="ARBA" id="ARBA00022691"/>
    </source>
</evidence>
<dbReference type="InterPro" id="IPR040503">
    <property type="entry name" value="TRHO_N"/>
</dbReference>
<gene>
    <name evidence="8" type="ORF">Cvel_4615</name>
</gene>